<dbReference type="PATRIC" id="fig|1121448.10.peg.1912"/>
<dbReference type="AlphaFoldDB" id="T2GBQ9"/>
<dbReference type="InterPro" id="IPR052026">
    <property type="entry name" value="ExeA_AAA_ATPase_DNA-bind"/>
</dbReference>
<keyword evidence="2" id="KW-0812">Transmembrane</keyword>
<feature type="region of interest" description="Disordered" evidence="1">
    <location>
        <begin position="325"/>
        <end position="359"/>
    </location>
</feature>
<gene>
    <name evidence="4" type="ORF">DGI_1956</name>
</gene>
<dbReference type="PANTHER" id="PTHR35894:SF1">
    <property type="entry name" value="PHOSPHORIBULOKINASE _ URIDINE KINASE FAMILY"/>
    <property type="match status" value="1"/>
</dbReference>
<dbReference type="EMBL" id="CP006585">
    <property type="protein sequence ID" value="AGW13733.1"/>
    <property type="molecule type" value="Genomic_DNA"/>
</dbReference>
<proteinExistence type="predicted"/>
<dbReference type="Proteomes" id="UP000016587">
    <property type="component" value="Chromosome"/>
</dbReference>
<dbReference type="GO" id="GO:0016887">
    <property type="term" value="F:ATP hydrolysis activity"/>
    <property type="evidence" value="ECO:0007669"/>
    <property type="project" value="InterPro"/>
</dbReference>
<dbReference type="STRING" id="1121448.DGI_1956"/>
<dbReference type="Gene3D" id="3.40.50.300">
    <property type="entry name" value="P-loop containing nucleotide triphosphate hydrolases"/>
    <property type="match status" value="1"/>
</dbReference>
<dbReference type="PANTHER" id="PTHR35894">
    <property type="entry name" value="GENERAL SECRETION PATHWAY PROTEIN A-RELATED"/>
    <property type="match status" value="1"/>
</dbReference>
<organism evidence="4 5">
    <name type="scientific">Megalodesulfovibrio gigas (strain ATCC 19364 / DSM 1382 / NCIMB 9332 / VKM B-1759)</name>
    <name type="common">Desulfovibrio gigas</name>
    <dbReference type="NCBI Taxonomy" id="1121448"/>
    <lineage>
        <taxon>Bacteria</taxon>
        <taxon>Pseudomonadati</taxon>
        <taxon>Thermodesulfobacteriota</taxon>
        <taxon>Desulfovibrionia</taxon>
        <taxon>Desulfovibrionales</taxon>
        <taxon>Desulfovibrionaceae</taxon>
        <taxon>Megalodesulfovibrio</taxon>
    </lineage>
</organism>
<evidence type="ECO:0000256" key="2">
    <source>
        <dbReference type="SAM" id="Phobius"/>
    </source>
</evidence>
<dbReference type="InterPro" id="IPR027417">
    <property type="entry name" value="P-loop_NTPase"/>
</dbReference>
<evidence type="ECO:0000313" key="5">
    <source>
        <dbReference type="Proteomes" id="UP000016587"/>
    </source>
</evidence>
<dbReference type="eggNOG" id="COG3267">
    <property type="taxonomic scope" value="Bacteria"/>
</dbReference>
<evidence type="ECO:0000313" key="4">
    <source>
        <dbReference type="EMBL" id="AGW13733.1"/>
    </source>
</evidence>
<dbReference type="KEGG" id="dgg:DGI_1956"/>
<dbReference type="SMART" id="SM00382">
    <property type="entry name" value="AAA"/>
    <property type="match status" value="1"/>
</dbReference>
<dbReference type="Pfam" id="PF13401">
    <property type="entry name" value="AAA_22"/>
    <property type="match status" value="1"/>
</dbReference>
<reference evidence="5" key="2">
    <citation type="submission" date="2013-07" db="EMBL/GenBank/DDBJ databases">
        <authorList>
            <person name="Morais-Silva F.O."/>
            <person name="Rezende A.M."/>
            <person name="Pimentel C."/>
            <person name="Resende D.M."/>
            <person name="Santos C.I."/>
            <person name="Clemente C."/>
            <person name="de Oliveira L.M."/>
            <person name="da Silva S.M."/>
            <person name="Costa D.A."/>
            <person name="Varela-Raposo A."/>
            <person name="Horacio E.C.A."/>
            <person name="Matos M."/>
            <person name="Flores O."/>
            <person name="Ruiz J.C."/>
            <person name="Rodrigues-Pousada C."/>
        </authorList>
    </citation>
    <scope>NUCLEOTIDE SEQUENCE [LARGE SCALE GENOMIC DNA]</scope>
    <source>
        <strain evidence="5">ATCC 19364 / DSM 1382 / NCIMB 9332 / VKM B-1759</strain>
    </source>
</reference>
<feature type="compositionally biased region" description="Low complexity" evidence="1">
    <location>
        <begin position="343"/>
        <end position="358"/>
    </location>
</feature>
<reference evidence="4 5" key="1">
    <citation type="journal article" date="2013" name="J. Bacteriol.">
        <title>Roles of HynAB and Ech, the only two hydrogenases found in the model sulfate reducer Desulfovibrio gigas.</title>
        <authorList>
            <person name="Morais-Silva F.O."/>
            <person name="Santos C.I."/>
            <person name="Rodrigues R."/>
            <person name="Pereira I.A."/>
            <person name="Rodrigues-Pousada C."/>
        </authorList>
    </citation>
    <scope>NUCLEOTIDE SEQUENCE [LARGE SCALE GENOMIC DNA]</scope>
    <source>
        <strain evidence="5">ATCC 19364 / DSM 1382 / NCIMB 9332 / VKM B-1759</strain>
    </source>
</reference>
<keyword evidence="5" id="KW-1185">Reference proteome</keyword>
<keyword evidence="2" id="KW-1133">Transmembrane helix</keyword>
<dbReference type="SUPFAM" id="SSF52540">
    <property type="entry name" value="P-loop containing nucleoside triphosphate hydrolases"/>
    <property type="match status" value="1"/>
</dbReference>
<name>T2GBQ9_MEGG1</name>
<accession>T2GBQ9</accession>
<feature type="domain" description="AAA+ ATPase" evidence="3">
    <location>
        <begin position="42"/>
        <end position="192"/>
    </location>
</feature>
<sequence>MYTNYFGLSALPFENSPDPGFFFDHGRHAEVLDLMQDFVTTSRGLLVVAGPIGTGKTTLSQMLVRELPEHIKLIWLVEPPATAKDFVMFVAQELGVAYTYETRLFIIRDLVKRLVELHASGKRTLIIVDEAHLMSAEVLEGVRIMNNFEKGADKLVHVVLIGQEELLATLEDPAMRPLRQRISTTINLGRMSPPMVRAYIEHRLALAQAPQDLMSPLAIDTIAHVSGGAPRLVNTLCNIAFRNAYVKKTKVVDYEEAFRAAEELGLGKAALHHLINLSSDAQLETLKAVDLEAWASRIREEVAREKAAARESGGAVVSAAGEAGASSSATAPGKLRDARRHGAGMAQAGQSGQSGQSGRTTRPWLMPLLLLGLSLATLAASVYYYGPRLGLDVTQHLMEFKRLVSLLHP</sequence>
<dbReference type="CDD" id="cd00009">
    <property type="entry name" value="AAA"/>
    <property type="match status" value="1"/>
</dbReference>
<dbReference type="InterPro" id="IPR049945">
    <property type="entry name" value="AAA_22"/>
</dbReference>
<protein>
    <submittedName>
        <fullName evidence="4">Putative type II secretion system protein E</fullName>
    </submittedName>
</protein>
<dbReference type="RefSeq" id="WP_021760617.1">
    <property type="nucleotide sequence ID" value="NC_022444.1"/>
</dbReference>
<dbReference type="HOGENOM" id="CLU_024125_3_1_7"/>
<evidence type="ECO:0000259" key="3">
    <source>
        <dbReference type="SMART" id="SM00382"/>
    </source>
</evidence>
<feature type="transmembrane region" description="Helical" evidence="2">
    <location>
        <begin position="364"/>
        <end position="385"/>
    </location>
</feature>
<evidence type="ECO:0000256" key="1">
    <source>
        <dbReference type="SAM" id="MobiDB-lite"/>
    </source>
</evidence>
<keyword evidence="2" id="KW-0472">Membrane</keyword>
<dbReference type="InterPro" id="IPR003593">
    <property type="entry name" value="AAA+_ATPase"/>
</dbReference>
<dbReference type="OrthoDB" id="9779230at2"/>